<reference evidence="1 2" key="1">
    <citation type="submission" date="2021-01" db="EMBL/GenBank/DDBJ databases">
        <title>Whole genome shotgun sequence of Actinoplanes durhamensis NBRC 14914.</title>
        <authorList>
            <person name="Komaki H."/>
            <person name="Tamura T."/>
        </authorList>
    </citation>
    <scope>NUCLEOTIDE SEQUENCE [LARGE SCALE GENOMIC DNA]</scope>
    <source>
        <strain evidence="1 2">NBRC 14914</strain>
    </source>
</reference>
<organism evidence="1 2">
    <name type="scientific">Paractinoplanes durhamensis</name>
    <dbReference type="NCBI Taxonomy" id="113563"/>
    <lineage>
        <taxon>Bacteria</taxon>
        <taxon>Bacillati</taxon>
        <taxon>Actinomycetota</taxon>
        <taxon>Actinomycetes</taxon>
        <taxon>Micromonosporales</taxon>
        <taxon>Micromonosporaceae</taxon>
        <taxon>Paractinoplanes</taxon>
    </lineage>
</organism>
<gene>
    <name evidence="1" type="ORF">Adu01nite_20840</name>
</gene>
<comment type="caution">
    <text evidence="1">The sequence shown here is derived from an EMBL/GenBank/DDBJ whole genome shotgun (WGS) entry which is preliminary data.</text>
</comment>
<dbReference type="EMBL" id="BOML01000019">
    <property type="protein sequence ID" value="GIE00734.1"/>
    <property type="molecule type" value="Genomic_DNA"/>
</dbReference>
<protein>
    <submittedName>
        <fullName evidence="1">Uncharacterized protein</fullName>
    </submittedName>
</protein>
<proteinExistence type="predicted"/>
<evidence type="ECO:0000313" key="1">
    <source>
        <dbReference type="EMBL" id="GIE00734.1"/>
    </source>
</evidence>
<dbReference type="Proteomes" id="UP000637628">
    <property type="component" value="Unassembled WGS sequence"/>
</dbReference>
<dbReference type="RefSeq" id="WP_203726366.1">
    <property type="nucleotide sequence ID" value="NZ_BAAATX010000003.1"/>
</dbReference>
<accession>A0ABQ3YTR6</accession>
<keyword evidence="2" id="KW-1185">Reference proteome</keyword>
<name>A0ABQ3YTR6_9ACTN</name>
<evidence type="ECO:0000313" key="2">
    <source>
        <dbReference type="Proteomes" id="UP000637628"/>
    </source>
</evidence>
<sequence>MDPDEETEPVSPVSVSLRMLVDDEPAAFEHGRLPSLVWRDSGGWQNDRPARFTRALRNVWRRV</sequence>